<organism evidence="1">
    <name type="scientific">Oryza meridionalis</name>
    <dbReference type="NCBI Taxonomy" id="40149"/>
    <lineage>
        <taxon>Eukaryota</taxon>
        <taxon>Viridiplantae</taxon>
        <taxon>Streptophyta</taxon>
        <taxon>Embryophyta</taxon>
        <taxon>Tracheophyta</taxon>
        <taxon>Spermatophyta</taxon>
        <taxon>Magnoliopsida</taxon>
        <taxon>Liliopsida</taxon>
        <taxon>Poales</taxon>
        <taxon>Poaceae</taxon>
        <taxon>BOP clade</taxon>
        <taxon>Oryzoideae</taxon>
        <taxon>Oryzeae</taxon>
        <taxon>Oryzinae</taxon>
        <taxon>Oryza</taxon>
    </lineage>
</organism>
<name>A0A0E0EWB1_9ORYZ</name>
<proteinExistence type="predicted"/>
<dbReference type="Gramene" id="OMERI10G03410.1">
    <property type="protein sequence ID" value="OMERI10G03410.1"/>
    <property type="gene ID" value="OMERI10G03410"/>
</dbReference>
<dbReference type="EnsemblPlants" id="OMERI10G03410.1">
    <property type="protein sequence ID" value="OMERI10G03410.1"/>
    <property type="gene ID" value="OMERI10G03410"/>
</dbReference>
<sequence length="115" mass="12201">TKKPSWKLYAFCGDARVVSNPDVKPLVVKPGRSVALHTPRLDAYSARSLATPSTSTNTPHTSPWALCDPNRSAVSHDCRVTLSHRTASSISIQGADVDPDGYAEAAGNLKAQGKT</sequence>
<dbReference type="Proteomes" id="UP000008021">
    <property type="component" value="Chromosome 10"/>
</dbReference>
<accession>A0A0E0EWB1</accession>
<dbReference type="AlphaFoldDB" id="A0A0E0EWB1"/>
<keyword evidence="2" id="KW-1185">Reference proteome</keyword>
<dbReference type="HOGENOM" id="CLU_146981_0_0_1"/>
<evidence type="ECO:0000313" key="2">
    <source>
        <dbReference type="Proteomes" id="UP000008021"/>
    </source>
</evidence>
<protein>
    <submittedName>
        <fullName evidence="1">Uncharacterized protein</fullName>
    </submittedName>
</protein>
<reference evidence="1" key="1">
    <citation type="submission" date="2015-04" db="UniProtKB">
        <authorList>
            <consortium name="EnsemblPlants"/>
        </authorList>
    </citation>
    <scope>IDENTIFICATION</scope>
</reference>
<evidence type="ECO:0000313" key="1">
    <source>
        <dbReference type="EnsemblPlants" id="OMERI10G03410.1"/>
    </source>
</evidence>
<reference evidence="1" key="2">
    <citation type="submission" date="2018-05" db="EMBL/GenBank/DDBJ databases">
        <title>OmerRS3 (Oryza meridionalis Reference Sequence Version 3).</title>
        <authorList>
            <person name="Zhang J."/>
            <person name="Kudrna D."/>
            <person name="Lee S."/>
            <person name="Talag J."/>
            <person name="Welchert J."/>
            <person name="Wing R.A."/>
        </authorList>
    </citation>
    <scope>NUCLEOTIDE SEQUENCE [LARGE SCALE GENOMIC DNA]</scope>
    <source>
        <strain evidence="1">cv. OR44</strain>
    </source>
</reference>